<proteinExistence type="predicted"/>
<reference evidence="2 3" key="1">
    <citation type="submission" date="2017-08" db="EMBL/GenBank/DDBJ databases">
        <title>Acidophilic green algal genome provides insights into adaptation to an acidic environment.</title>
        <authorList>
            <person name="Hirooka S."/>
            <person name="Hirose Y."/>
            <person name="Kanesaki Y."/>
            <person name="Higuchi S."/>
            <person name="Fujiwara T."/>
            <person name="Onuma R."/>
            <person name="Era A."/>
            <person name="Ohbayashi R."/>
            <person name="Uzuka A."/>
            <person name="Nozaki H."/>
            <person name="Yoshikawa H."/>
            <person name="Miyagishima S.Y."/>
        </authorList>
    </citation>
    <scope>NUCLEOTIDE SEQUENCE [LARGE SCALE GENOMIC DNA]</scope>
    <source>
        <strain evidence="2 3">NIES-2499</strain>
    </source>
</reference>
<dbReference type="Proteomes" id="UP000232323">
    <property type="component" value="Unassembled WGS sequence"/>
</dbReference>
<sequence length="230" mass="24741">MSSYSSVLRPEEKKPDARSTLLHNLAVSKWGPHTSAHPTRLLLEPSSGAMLIDPLTGVASPLRQQLEAETSASSIFSPSYKSMKAAGAPAPAAEASASAVGLRHVSSRGDGPIGAGGGAAAAGSSFRRRAVKAWSRPDEEVDLPLDRDARAPHLKDHTISTPTQADLKYIINRWGERWAADREQMAKAPYQPAETGEHVEDHSASWQRQQDAEEMWDLEQFGAPTFGPGL</sequence>
<evidence type="ECO:0000313" key="3">
    <source>
        <dbReference type="Proteomes" id="UP000232323"/>
    </source>
</evidence>
<dbReference type="OrthoDB" id="549498at2759"/>
<protein>
    <submittedName>
        <fullName evidence="2">Uncharacterized protein</fullName>
    </submittedName>
</protein>
<comment type="caution">
    <text evidence="2">The sequence shown here is derived from an EMBL/GenBank/DDBJ whole genome shotgun (WGS) entry which is preliminary data.</text>
</comment>
<dbReference type="AlphaFoldDB" id="A0A250XJ56"/>
<keyword evidence="3" id="KW-1185">Reference proteome</keyword>
<evidence type="ECO:0000313" key="2">
    <source>
        <dbReference type="EMBL" id="GAX83108.1"/>
    </source>
</evidence>
<evidence type="ECO:0000256" key="1">
    <source>
        <dbReference type="SAM" id="MobiDB-lite"/>
    </source>
</evidence>
<accession>A0A250XJ56</accession>
<name>A0A250XJ56_9CHLO</name>
<organism evidence="2 3">
    <name type="scientific">Chlamydomonas eustigma</name>
    <dbReference type="NCBI Taxonomy" id="1157962"/>
    <lineage>
        <taxon>Eukaryota</taxon>
        <taxon>Viridiplantae</taxon>
        <taxon>Chlorophyta</taxon>
        <taxon>core chlorophytes</taxon>
        <taxon>Chlorophyceae</taxon>
        <taxon>CS clade</taxon>
        <taxon>Chlamydomonadales</taxon>
        <taxon>Chlamydomonadaceae</taxon>
        <taxon>Chlamydomonas</taxon>
    </lineage>
</organism>
<feature type="region of interest" description="Disordered" evidence="1">
    <location>
        <begin position="1"/>
        <end position="20"/>
    </location>
</feature>
<dbReference type="EMBL" id="BEGY01000092">
    <property type="protein sequence ID" value="GAX83108.1"/>
    <property type="molecule type" value="Genomic_DNA"/>
</dbReference>
<feature type="region of interest" description="Disordered" evidence="1">
    <location>
        <begin position="190"/>
        <end position="214"/>
    </location>
</feature>
<gene>
    <name evidence="2" type="ORF">CEUSTIGMA_g10534.t1</name>
</gene>